<dbReference type="PROSITE" id="PS01230">
    <property type="entry name" value="TRMA_1"/>
    <property type="match status" value="1"/>
</dbReference>
<dbReference type="PROSITE" id="PS01231">
    <property type="entry name" value="TRMA_2"/>
    <property type="match status" value="1"/>
</dbReference>
<name>A0A975AJI8_9FIRM</name>
<dbReference type="InterPro" id="IPR030390">
    <property type="entry name" value="MeTrfase_TrmA_AS"/>
</dbReference>
<keyword evidence="3 4" id="KW-0949">S-adenosyl-L-methionine</keyword>
<feature type="domain" description="TRAM" evidence="6">
    <location>
        <begin position="5"/>
        <end position="63"/>
    </location>
</feature>
<dbReference type="KEGG" id="alka:J0B03_05845"/>
<dbReference type="FunFam" id="2.40.50.140:FF:000097">
    <property type="entry name" value="23S rRNA (uracil(1939)-C(5))-methyltransferase RlmD"/>
    <property type="match status" value="1"/>
</dbReference>
<dbReference type="GO" id="GO:0070041">
    <property type="term" value="F:rRNA (uridine-C5-)-methyltransferase activity"/>
    <property type="evidence" value="ECO:0007669"/>
    <property type="project" value="TreeGrafter"/>
</dbReference>
<dbReference type="Gene3D" id="3.40.50.150">
    <property type="entry name" value="Vaccinia Virus protein VP39"/>
    <property type="match status" value="1"/>
</dbReference>
<keyword evidence="2 4" id="KW-0808">Transferase</keyword>
<evidence type="ECO:0000256" key="2">
    <source>
        <dbReference type="ARBA" id="ARBA00022679"/>
    </source>
</evidence>
<sequence length="453" mass="51157">MNTIKYKKNEEYNVAIMDLTHTGEGIGKVDGFTVFVEDCVPGDEVRVRLTTIKKQYAMGVPIQYHKVSPLRQDPPCPYFGECGGCQIQNLQYDAQLKWKRDHVVDVLQRLGDRSDAQEITKDVIGMEDPYFYRNKAQYKISKNGKVGFYQKKSHHVVPLDKCIIQQDPGEDLIKSLEAAIQDLKITIYDETNGKGSLRGVVQRLSKATGKMMLILVWNGDVNDQIQAFAKRLAKENGSVASIYCSINKGRNNRTMGYENHLLYGEKKLVDEIGSVRFQISPLSFFQVNNAMTEVIYQTVDRMLDLSGKETVFDLYCGMGTIGLYLAHKAKFVYGIESIEDAVRDAKENAAFNGIENAEFFHGKAEDAIFLLKERKIEPDHVVLDPPRKGCDEVLIQAVMDAKPKKIVYVSCNPATLARDLQMLSAEYDVMEVQPVDNFPQSMHVETVALLARK</sequence>
<evidence type="ECO:0000256" key="3">
    <source>
        <dbReference type="ARBA" id="ARBA00022691"/>
    </source>
</evidence>
<dbReference type="InterPro" id="IPR029063">
    <property type="entry name" value="SAM-dependent_MTases_sf"/>
</dbReference>
<dbReference type="SUPFAM" id="SSF53335">
    <property type="entry name" value="S-adenosyl-L-methionine-dependent methyltransferases"/>
    <property type="match status" value="1"/>
</dbReference>
<dbReference type="NCBIfam" id="TIGR00479">
    <property type="entry name" value="rumA"/>
    <property type="match status" value="1"/>
</dbReference>
<feature type="binding site" evidence="4">
    <location>
        <position position="384"/>
    </location>
    <ligand>
        <name>S-adenosyl-L-methionine</name>
        <dbReference type="ChEBI" id="CHEBI:59789"/>
    </ligand>
</feature>
<dbReference type="PROSITE" id="PS51687">
    <property type="entry name" value="SAM_MT_RNA_M5U"/>
    <property type="match status" value="1"/>
</dbReference>
<dbReference type="Pfam" id="PF05958">
    <property type="entry name" value="tRNA_U5-meth_tr"/>
    <property type="match status" value="1"/>
</dbReference>
<feature type="active site" description="Nucleophile" evidence="4">
    <location>
        <position position="411"/>
    </location>
</feature>
<dbReference type="InterPro" id="IPR030391">
    <property type="entry name" value="MeTrfase_TrmA_CS"/>
</dbReference>
<dbReference type="InterPro" id="IPR012340">
    <property type="entry name" value="NA-bd_OB-fold"/>
</dbReference>
<evidence type="ECO:0000256" key="4">
    <source>
        <dbReference type="PROSITE-ProRule" id="PRU01024"/>
    </source>
</evidence>
<dbReference type="FunFam" id="3.40.50.150:FF:000009">
    <property type="entry name" value="23S rRNA (Uracil(1939)-C(5))-methyltransferase RlmD"/>
    <property type="match status" value="1"/>
</dbReference>
<dbReference type="CDD" id="cd02440">
    <property type="entry name" value="AdoMet_MTases"/>
    <property type="match status" value="1"/>
</dbReference>
<accession>A0A975AJI8</accession>
<organism evidence="7 8">
    <name type="scientific">Alkalibacter rhizosphaerae</name>
    <dbReference type="NCBI Taxonomy" id="2815577"/>
    <lineage>
        <taxon>Bacteria</taxon>
        <taxon>Bacillati</taxon>
        <taxon>Bacillota</taxon>
        <taxon>Clostridia</taxon>
        <taxon>Eubacteriales</taxon>
        <taxon>Eubacteriaceae</taxon>
        <taxon>Alkalibacter</taxon>
    </lineage>
</organism>
<evidence type="ECO:0000259" key="6">
    <source>
        <dbReference type="PROSITE" id="PS50926"/>
    </source>
</evidence>
<dbReference type="Gene3D" id="2.40.50.140">
    <property type="entry name" value="Nucleic acid-binding proteins"/>
    <property type="match status" value="1"/>
</dbReference>
<protein>
    <submittedName>
        <fullName evidence="7">23S rRNA (Uracil(1939)-C(5))-methyltransferase RlmD</fullName>
        <ecNumber evidence="7">2.1.1.190</ecNumber>
    </submittedName>
</protein>
<keyword evidence="8" id="KW-1185">Reference proteome</keyword>
<dbReference type="Gene3D" id="2.40.50.1070">
    <property type="match status" value="1"/>
</dbReference>
<feature type="binding site" evidence="4">
    <location>
        <position position="336"/>
    </location>
    <ligand>
        <name>S-adenosyl-L-methionine</name>
        <dbReference type="ChEBI" id="CHEBI:59789"/>
    </ligand>
</feature>
<comment type="similarity">
    <text evidence="4">Belongs to the class I-like SAM-binding methyltransferase superfamily. RNA M5U methyltransferase family.</text>
</comment>
<dbReference type="InterPro" id="IPR010280">
    <property type="entry name" value="U5_MeTrfase_fam"/>
</dbReference>
<evidence type="ECO:0000313" key="8">
    <source>
        <dbReference type="Proteomes" id="UP000663499"/>
    </source>
</evidence>
<feature type="binding site" evidence="4">
    <location>
        <position position="315"/>
    </location>
    <ligand>
        <name>S-adenosyl-L-methionine</name>
        <dbReference type="ChEBI" id="CHEBI:59789"/>
    </ligand>
</feature>
<reference evidence="7" key="1">
    <citation type="submission" date="2021-03" db="EMBL/GenBank/DDBJ databases">
        <title>Alkalibacter marinus sp. nov., isolated from tidal flat sediment.</title>
        <authorList>
            <person name="Namirimu T."/>
            <person name="Yang J.-A."/>
            <person name="Yang S.-H."/>
            <person name="Kim Y.-J."/>
            <person name="Kwon K.K."/>
        </authorList>
    </citation>
    <scope>NUCLEOTIDE SEQUENCE</scope>
    <source>
        <strain evidence="7">ES005</strain>
    </source>
</reference>
<dbReference type="GO" id="GO:0070475">
    <property type="term" value="P:rRNA base methylation"/>
    <property type="evidence" value="ECO:0007669"/>
    <property type="project" value="TreeGrafter"/>
</dbReference>
<dbReference type="PANTHER" id="PTHR11061">
    <property type="entry name" value="RNA M5U METHYLTRANSFERASE"/>
    <property type="match status" value="1"/>
</dbReference>
<gene>
    <name evidence="7" type="primary">rlmD</name>
    <name evidence="7" type="ORF">J0B03_05845</name>
</gene>
<dbReference type="EC" id="2.1.1.190" evidence="7"/>
<evidence type="ECO:0000256" key="5">
    <source>
        <dbReference type="PROSITE-ProRule" id="PRU10015"/>
    </source>
</evidence>
<dbReference type="FunFam" id="2.40.50.1070:FF:000003">
    <property type="entry name" value="23S rRNA (Uracil-5-)-methyltransferase RumA"/>
    <property type="match status" value="1"/>
</dbReference>
<evidence type="ECO:0000313" key="7">
    <source>
        <dbReference type="EMBL" id="QSX09670.1"/>
    </source>
</evidence>
<proteinExistence type="inferred from homology"/>
<feature type="binding site" evidence="4">
    <location>
        <position position="286"/>
    </location>
    <ligand>
        <name>S-adenosyl-L-methionine</name>
        <dbReference type="ChEBI" id="CHEBI:59789"/>
    </ligand>
</feature>
<dbReference type="Proteomes" id="UP000663499">
    <property type="component" value="Chromosome"/>
</dbReference>
<dbReference type="PROSITE" id="PS50926">
    <property type="entry name" value="TRAM"/>
    <property type="match status" value="1"/>
</dbReference>
<dbReference type="InterPro" id="IPR002792">
    <property type="entry name" value="TRAM_dom"/>
</dbReference>
<dbReference type="Pfam" id="PF01938">
    <property type="entry name" value="TRAM"/>
    <property type="match status" value="1"/>
</dbReference>
<dbReference type="SUPFAM" id="SSF50249">
    <property type="entry name" value="Nucleic acid-binding proteins"/>
    <property type="match status" value="1"/>
</dbReference>
<dbReference type="AlphaFoldDB" id="A0A975AJI8"/>
<feature type="active site" evidence="5">
    <location>
        <position position="411"/>
    </location>
</feature>
<dbReference type="EMBL" id="CP071444">
    <property type="protein sequence ID" value="QSX09670.1"/>
    <property type="molecule type" value="Genomic_DNA"/>
</dbReference>
<dbReference type="PANTHER" id="PTHR11061:SF30">
    <property type="entry name" value="TRNA (URACIL(54)-C(5))-METHYLTRANSFERASE"/>
    <property type="match status" value="1"/>
</dbReference>
<keyword evidence="1 4" id="KW-0489">Methyltransferase</keyword>
<evidence type="ECO:0000256" key="1">
    <source>
        <dbReference type="ARBA" id="ARBA00022603"/>
    </source>
</evidence>